<feature type="compositionally biased region" description="Acidic residues" evidence="1">
    <location>
        <begin position="67"/>
        <end position="96"/>
    </location>
</feature>
<proteinExistence type="predicted"/>
<feature type="region of interest" description="Disordered" evidence="1">
    <location>
        <begin position="67"/>
        <end position="109"/>
    </location>
</feature>
<feature type="transmembrane region" description="Helical" evidence="2">
    <location>
        <begin position="24"/>
        <end position="48"/>
    </location>
</feature>
<evidence type="ECO:0000313" key="3">
    <source>
        <dbReference type="EMBL" id="NYE50962.1"/>
    </source>
</evidence>
<reference evidence="3 4" key="1">
    <citation type="submission" date="2020-07" db="EMBL/GenBank/DDBJ databases">
        <title>Sequencing the genomes of 1000 actinobacteria strains.</title>
        <authorList>
            <person name="Klenk H.-P."/>
        </authorList>
    </citation>
    <scope>NUCLEOTIDE SEQUENCE [LARGE SCALE GENOMIC DNA]</scope>
    <source>
        <strain evidence="3 4">CXB654</strain>
    </source>
</reference>
<name>A0A852U637_9ACTN</name>
<keyword evidence="2" id="KW-0812">Transmembrane</keyword>
<keyword evidence="2" id="KW-1133">Transmembrane helix</keyword>
<evidence type="ECO:0000256" key="1">
    <source>
        <dbReference type="SAM" id="MobiDB-lite"/>
    </source>
</evidence>
<keyword evidence="2" id="KW-0472">Membrane</keyword>
<organism evidence="3 4">
    <name type="scientific">Spinactinospora alkalitolerans</name>
    <dbReference type="NCBI Taxonomy" id="687207"/>
    <lineage>
        <taxon>Bacteria</taxon>
        <taxon>Bacillati</taxon>
        <taxon>Actinomycetota</taxon>
        <taxon>Actinomycetes</taxon>
        <taxon>Streptosporangiales</taxon>
        <taxon>Nocardiopsidaceae</taxon>
        <taxon>Spinactinospora</taxon>
    </lineage>
</organism>
<dbReference type="AlphaFoldDB" id="A0A852U637"/>
<dbReference type="RefSeq" id="WP_179646359.1">
    <property type="nucleotide sequence ID" value="NZ_BAAAYY010000005.1"/>
</dbReference>
<comment type="caution">
    <text evidence="3">The sequence shown here is derived from an EMBL/GenBank/DDBJ whole genome shotgun (WGS) entry which is preliminary data.</text>
</comment>
<protein>
    <submittedName>
        <fullName evidence="3">Uncharacterized protein</fullName>
    </submittedName>
</protein>
<sequence length="109" mass="11631">MTAEPQQPAPPPPPSPPRPSTPRWVWFVLAGAIVIAFGLGFGTGWYGFQAYLTNSMNQAAAELEEDLGEDFAEEDAQEGAEEEPALVEEEPTEDLPEAIAQGETGSDGI</sequence>
<gene>
    <name evidence="3" type="ORF">HDA32_006082</name>
</gene>
<evidence type="ECO:0000313" key="4">
    <source>
        <dbReference type="Proteomes" id="UP000589036"/>
    </source>
</evidence>
<dbReference type="EMBL" id="JACCCC010000001">
    <property type="protein sequence ID" value="NYE50962.1"/>
    <property type="molecule type" value="Genomic_DNA"/>
</dbReference>
<keyword evidence="4" id="KW-1185">Reference proteome</keyword>
<accession>A0A852U637</accession>
<feature type="region of interest" description="Disordered" evidence="1">
    <location>
        <begin position="1"/>
        <end position="22"/>
    </location>
</feature>
<dbReference type="Proteomes" id="UP000589036">
    <property type="component" value="Unassembled WGS sequence"/>
</dbReference>
<evidence type="ECO:0000256" key="2">
    <source>
        <dbReference type="SAM" id="Phobius"/>
    </source>
</evidence>
<feature type="compositionally biased region" description="Pro residues" evidence="1">
    <location>
        <begin position="7"/>
        <end position="20"/>
    </location>
</feature>